<dbReference type="PANTHER" id="PTHR30204:SF90">
    <property type="entry name" value="HTH-TYPE TRANSCRIPTIONAL ACTIVATOR MTA"/>
    <property type="match status" value="1"/>
</dbReference>
<dbReference type="CDD" id="cd02440">
    <property type="entry name" value="AdoMet_MTases"/>
    <property type="match status" value="1"/>
</dbReference>
<keyword evidence="1" id="KW-0238">DNA-binding</keyword>
<keyword evidence="4" id="KW-1185">Reference proteome</keyword>
<accession>A0A7G5C3T1</accession>
<dbReference type="EMBL" id="CP041969">
    <property type="protein sequence ID" value="QMV43865.1"/>
    <property type="molecule type" value="Genomic_DNA"/>
</dbReference>
<dbReference type="InterPro" id="IPR013216">
    <property type="entry name" value="Methyltransf_11"/>
</dbReference>
<dbReference type="Pfam" id="PF13411">
    <property type="entry name" value="MerR_1"/>
    <property type="match status" value="1"/>
</dbReference>
<evidence type="ECO:0000313" key="3">
    <source>
        <dbReference type="EMBL" id="QMV43865.1"/>
    </source>
</evidence>
<dbReference type="Gene3D" id="1.10.1660.10">
    <property type="match status" value="1"/>
</dbReference>
<dbReference type="InterPro" id="IPR009061">
    <property type="entry name" value="DNA-bd_dom_put_sf"/>
</dbReference>
<dbReference type="SUPFAM" id="SSF53335">
    <property type="entry name" value="S-adenosyl-L-methionine-dependent methyltransferases"/>
    <property type="match status" value="1"/>
</dbReference>
<dbReference type="GO" id="GO:0032259">
    <property type="term" value="P:methylation"/>
    <property type="evidence" value="ECO:0007669"/>
    <property type="project" value="UniProtKB-KW"/>
</dbReference>
<dbReference type="PANTHER" id="PTHR30204">
    <property type="entry name" value="REDOX-CYCLING DRUG-SENSING TRANSCRIPTIONAL ACTIVATOR SOXR"/>
    <property type="match status" value="1"/>
</dbReference>
<dbReference type="GO" id="GO:0003700">
    <property type="term" value="F:DNA-binding transcription factor activity"/>
    <property type="evidence" value="ECO:0007669"/>
    <property type="project" value="InterPro"/>
</dbReference>
<dbReference type="InterPro" id="IPR047057">
    <property type="entry name" value="MerR_fam"/>
</dbReference>
<dbReference type="SMART" id="SM00422">
    <property type="entry name" value="HTH_MERR"/>
    <property type="match status" value="1"/>
</dbReference>
<evidence type="ECO:0000256" key="1">
    <source>
        <dbReference type="ARBA" id="ARBA00023125"/>
    </source>
</evidence>
<dbReference type="AlphaFoldDB" id="A0A7G5C3T1"/>
<protein>
    <submittedName>
        <fullName evidence="3">Methyltransferase domain-containing protein</fullName>
    </submittedName>
</protein>
<keyword evidence="3" id="KW-0808">Transferase</keyword>
<dbReference type="Gene3D" id="3.40.50.150">
    <property type="entry name" value="Vaccinia Virus protein VP39"/>
    <property type="match status" value="1"/>
</dbReference>
<feature type="domain" description="HTH merR-type" evidence="2">
    <location>
        <begin position="7"/>
        <end position="76"/>
    </location>
</feature>
<dbReference type="Proteomes" id="UP000515679">
    <property type="component" value="Chromosome"/>
</dbReference>
<dbReference type="SUPFAM" id="SSF46955">
    <property type="entry name" value="Putative DNA-binding domain"/>
    <property type="match status" value="1"/>
</dbReference>
<dbReference type="InterPro" id="IPR000551">
    <property type="entry name" value="MerR-type_HTH_dom"/>
</dbReference>
<sequence length="406" mass="46851">MKPTVELHTTGQIAKQTGITVRTLRYYDQIGLLTPSQINQASARLYNKSDLIRLQKIQTLKSIGLSLVDVKRILHEDESSDQDLLNSLRMQKEFILSKYAHLNFVVRAIDEAMSVCEGTNGDGDWKSLFALFDVVNTERRWLEQYLTANRLQARIDLYDRFSANRMGWHRWFFEHLGTQPNLRVLEVGCGDGTLWERNRDRIPESWQITLTDISQGMVNEARGKTEHSGGNFKFLAADIQDIPFHDNEFDVVIANHMLYHVIDQSKAMAELVRVLKPGGALFASTMSRDHLSELETLVGAFDPQLEVLDPVMERFHLDNGTRILEGWFSEIKEVRYEDHLLVNDIIPLLSYITSTPMNAREILTGKKLNEFRAFLNERITSEKPFYITKDSGFFRGTNRKRQDRNP</sequence>
<reference evidence="3 4" key="1">
    <citation type="submission" date="2019-07" db="EMBL/GenBank/DDBJ databases">
        <authorList>
            <person name="Kim J.K."/>
            <person name="Cheong H.-M."/>
            <person name="Choi Y."/>
            <person name="Hwang K.J."/>
            <person name="Lee S."/>
            <person name="Choi C."/>
        </authorList>
    </citation>
    <scope>NUCLEOTIDE SEQUENCE [LARGE SCALE GENOMIC DNA]</scope>
    <source>
        <strain evidence="3 4">KS 22</strain>
    </source>
</reference>
<dbReference type="Pfam" id="PF08241">
    <property type="entry name" value="Methyltransf_11"/>
    <property type="match status" value="1"/>
</dbReference>
<dbReference type="InterPro" id="IPR029063">
    <property type="entry name" value="SAM-dependent_MTases_sf"/>
</dbReference>
<keyword evidence="3" id="KW-0489">Methyltransferase</keyword>
<evidence type="ECO:0000313" key="4">
    <source>
        <dbReference type="Proteomes" id="UP000515679"/>
    </source>
</evidence>
<dbReference type="KEGG" id="cchl:FPL14_23855"/>
<gene>
    <name evidence="3" type="ORF">FPL14_23855</name>
</gene>
<dbReference type="GO" id="GO:0008757">
    <property type="term" value="F:S-adenosylmethionine-dependent methyltransferase activity"/>
    <property type="evidence" value="ECO:0007669"/>
    <property type="project" value="InterPro"/>
</dbReference>
<dbReference type="PROSITE" id="PS50937">
    <property type="entry name" value="HTH_MERR_2"/>
    <property type="match status" value="1"/>
</dbReference>
<organism evidence="3 4">
    <name type="scientific">Cohnella cholangitidis</name>
    <dbReference type="NCBI Taxonomy" id="2598458"/>
    <lineage>
        <taxon>Bacteria</taxon>
        <taxon>Bacillati</taxon>
        <taxon>Bacillota</taxon>
        <taxon>Bacilli</taxon>
        <taxon>Bacillales</taxon>
        <taxon>Paenibacillaceae</taxon>
        <taxon>Cohnella</taxon>
    </lineage>
</organism>
<dbReference type="PROSITE" id="PS00552">
    <property type="entry name" value="HTH_MERR_1"/>
    <property type="match status" value="1"/>
</dbReference>
<proteinExistence type="predicted"/>
<dbReference type="RefSeq" id="WP_182300104.1">
    <property type="nucleotide sequence ID" value="NZ_CP041969.1"/>
</dbReference>
<name>A0A7G5C3T1_9BACL</name>
<dbReference type="PRINTS" id="PR00040">
    <property type="entry name" value="HTHMERR"/>
</dbReference>
<dbReference type="GO" id="GO:0003677">
    <property type="term" value="F:DNA binding"/>
    <property type="evidence" value="ECO:0007669"/>
    <property type="project" value="UniProtKB-KW"/>
</dbReference>
<evidence type="ECO:0000259" key="2">
    <source>
        <dbReference type="PROSITE" id="PS50937"/>
    </source>
</evidence>
<dbReference type="CDD" id="cd01106">
    <property type="entry name" value="HTH_TipAL-Mta"/>
    <property type="match status" value="1"/>
</dbReference>